<dbReference type="AlphaFoldDB" id="A0A5J5E4G3"/>
<evidence type="ECO:0000313" key="2">
    <source>
        <dbReference type="EMBL" id="KAA8822634.1"/>
    </source>
</evidence>
<dbReference type="RefSeq" id="WP_150353488.1">
    <property type="nucleotide sequence ID" value="NZ_RZNZ01000001.1"/>
</dbReference>
<evidence type="ECO:0000313" key="4">
    <source>
        <dbReference type="Proteomes" id="UP000345527"/>
    </source>
</evidence>
<name>A0A5J5E4G3_9BIFI</name>
<comment type="caution">
    <text evidence="3">The sequence shown here is derived from an EMBL/GenBank/DDBJ whole genome shotgun (WGS) entry which is preliminary data.</text>
</comment>
<dbReference type="EMBL" id="RZOA01000004">
    <property type="protein sequence ID" value="KAA8824081.1"/>
    <property type="molecule type" value="Genomic_DNA"/>
</dbReference>
<dbReference type="Proteomes" id="UP000374630">
    <property type="component" value="Unassembled WGS sequence"/>
</dbReference>
<dbReference type="EMBL" id="RZNZ01000001">
    <property type="protein sequence ID" value="KAA8822634.1"/>
    <property type="molecule type" value="Genomic_DNA"/>
</dbReference>
<dbReference type="PANTHER" id="PTHR33570">
    <property type="entry name" value="4-CARBOXYMUCONOLACTONE DECARBOXYLASE FAMILY PROTEIN"/>
    <property type="match status" value="1"/>
</dbReference>
<dbReference type="Pfam" id="PF02627">
    <property type="entry name" value="CMD"/>
    <property type="match status" value="1"/>
</dbReference>
<dbReference type="SUPFAM" id="SSF69118">
    <property type="entry name" value="AhpD-like"/>
    <property type="match status" value="1"/>
</dbReference>
<evidence type="ECO:0000313" key="5">
    <source>
        <dbReference type="Proteomes" id="UP000374630"/>
    </source>
</evidence>
<evidence type="ECO:0000259" key="1">
    <source>
        <dbReference type="Pfam" id="PF02627"/>
    </source>
</evidence>
<dbReference type="Gene3D" id="1.20.1290.10">
    <property type="entry name" value="AhpD-like"/>
    <property type="match status" value="1"/>
</dbReference>
<dbReference type="OrthoDB" id="9802489at2"/>
<dbReference type="PANTHER" id="PTHR33570:SF2">
    <property type="entry name" value="CARBOXYMUCONOLACTONE DECARBOXYLASE-LIKE DOMAIN-CONTAINING PROTEIN"/>
    <property type="match status" value="1"/>
</dbReference>
<feature type="domain" description="Carboxymuconolactone decarboxylase-like" evidence="1">
    <location>
        <begin position="167"/>
        <end position="247"/>
    </location>
</feature>
<gene>
    <name evidence="3" type="ORF">EM848_02780</name>
    <name evidence="2" type="ORF">EMO90_01255</name>
</gene>
<organism evidence="3 4">
    <name type="scientific">Bifidobacterium vespertilionis</name>
    <dbReference type="NCBI Taxonomy" id="2562524"/>
    <lineage>
        <taxon>Bacteria</taxon>
        <taxon>Bacillati</taxon>
        <taxon>Actinomycetota</taxon>
        <taxon>Actinomycetes</taxon>
        <taxon>Bifidobacteriales</taxon>
        <taxon>Bifidobacteriaceae</taxon>
        <taxon>Bifidobacterium</taxon>
    </lineage>
</organism>
<reference evidence="4 5" key="1">
    <citation type="journal article" date="2019" name="Syst. Appl. Microbiol.">
        <title>Characterization of Bifidobacterium species in feaces of the Egyptian fruit bat: Description of B. vespertilionis sp. nov. and B. rousetti sp. nov.</title>
        <authorList>
            <person name="Modesto M."/>
            <person name="Satti M."/>
            <person name="Watanabe K."/>
            <person name="Puglisi E."/>
            <person name="Morelli L."/>
            <person name="Huang C.-H."/>
            <person name="Liou J.-S."/>
            <person name="Miyashita M."/>
            <person name="Tamura T."/>
            <person name="Saito S."/>
            <person name="Mori K."/>
            <person name="Huang L."/>
            <person name="Sciavilla P."/>
            <person name="Sandri C."/>
            <person name="Spiezio C."/>
            <person name="Vitali F."/>
            <person name="Cavalieri D."/>
            <person name="Perpetuini G."/>
            <person name="Tofalo R."/>
            <person name="Bonetti A."/>
            <person name="Arita M."/>
            <person name="Mattarelli P."/>
        </authorList>
    </citation>
    <scope>NUCLEOTIDE SEQUENCE [LARGE SCALE GENOMIC DNA]</scope>
    <source>
        <strain evidence="2 5">RST16</strain>
        <strain evidence="3 4">RST8</strain>
    </source>
</reference>
<dbReference type="InterPro" id="IPR052512">
    <property type="entry name" value="4CMD/NDH-1_regulator"/>
</dbReference>
<protein>
    <submittedName>
        <fullName evidence="3">Carboxymuconolactone decarboxylase</fullName>
    </submittedName>
</protein>
<proteinExistence type="predicted"/>
<dbReference type="GO" id="GO:0051920">
    <property type="term" value="F:peroxiredoxin activity"/>
    <property type="evidence" value="ECO:0007669"/>
    <property type="project" value="InterPro"/>
</dbReference>
<evidence type="ECO:0000313" key="3">
    <source>
        <dbReference type="EMBL" id="KAA8824081.1"/>
    </source>
</evidence>
<dbReference type="Proteomes" id="UP000345527">
    <property type="component" value="Unassembled WGS sequence"/>
</dbReference>
<keyword evidence="5" id="KW-1185">Reference proteome</keyword>
<accession>A0A5J5E4G3</accession>
<dbReference type="InterPro" id="IPR029032">
    <property type="entry name" value="AhpD-like"/>
</dbReference>
<sequence length="255" mass="28224">MFDELKTRMNRFWNSDKTLQETDPEFVELFSRFAYDEVLNEPGANHPDLDDATRAMAILATLIGCQGIDDYELMLPVAFESGVSGVQTKEIVYQAVAYLGFGRVLPFLKKTNEVLGAMNVALPLPAQGTVTPETRAEAGEKAQISIFGEHMRGFAQSGPEETRHINKWLADNCFGDYYTRGGLTVRQREMITLCFLAAQGGCEPQLTAHAGANLKVGNEKRFLIAVVSQCMPYIGYPRTLNAIRCINEAAKSAEE</sequence>
<dbReference type="InterPro" id="IPR003779">
    <property type="entry name" value="CMD-like"/>
</dbReference>